<dbReference type="InterPro" id="IPR036291">
    <property type="entry name" value="NAD(P)-bd_dom_sf"/>
</dbReference>
<dbReference type="AlphaFoldDB" id="A0A9D1L4U4"/>
<evidence type="ECO:0000256" key="9">
    <source>
        <dbReference type="ARBA" id="ARBA00023167"/>
    </source>
</evidence>
<dbReference type="GO" id="GO:0005829">
    <property type="term" value="C:cytosol"/>
    <property type="evidence" value="ECO:0007669"/>
    <property type="project" value="TreeGrafter"/>
</dbReference>
<evidence type="ECO:0000313" key="14">
    <source>
        <dbReference type="EMBL" id="HIU23333.1"/>
    </source>
</evidence>
<dbReference type="InterPro" id="IPR020631">
    <property type="entry name" value="THF_DH/CycHdrlase_NAD-bd_dom"/>
</dbReference>
<proteinExistence type="inferred from homology"/>
<gene>
    <name evidence="11" type="primary">folD</name>
    <name evidence="14" type="ORF">IAD17_00155</name>
</gene>
<comment type="catalytic activity">
    <reaction evidence="11">
        <text>(6R)-5,10-methylene-5,6,7,8-tetrahydrofolate + NADP(+) = (6R)-5,10-methenyltetrahydrofolate + NADPH</text>
        <dbReference type="Rhea" id="RHEA:22812"/>
        <dbReference type="ChEBI" id="CHEBI:15636"/>
        <dbReference type="ChEBI" id="CHEBI:57455"/>
        <dbReference type="ChEBI" id="CHEBI:57783"/>
        <dbReference type="ChEBI" id="CHEBI:58349"/>
        <dbReference type="EC" id="1.5.1.5"/>
    </reaction>
</comment>
<keyword evidence="4 11" id="KW-0658">Purine biosynthesis</keyword>
<dbReference type="Gene3D" id="3.40.50.720">
    <property type="entry name" value="NAD(P)-binding Rossmann-like Domain"/>
    <property type="match status" value="1"/>
</dbReference>
<dbReference type="InterPro" id="IPR000672">
    <property type="entry name" value="THF_DH/CycHdrlase"/>
</dbReference>
<dbReference type="Pfam" id="PF02882">
    <property type="entry name" value="THF_DHG_CYH_C"/>
    <property type="match status" value="1"/>
</dbReference>
<evidence type="ECO:0000256" key="10">
    <source>
        <dbReference type="ARBA" id="ARBA00023268"/>
    </source>
</evidence>
<dbReference type="EC" id="3.5.4.9" evidence="11"/>
<feature type="binding site" evidence="11">
    <location>
        <position position="231"/>
    </location>
    <ligand>
        <name>NADP(+)</name>
        <dbReference type="ChEBI" id="CHEBI:58349"/>
    </ligand>
</feature>
<dbReference type="InterPro" id="IPR046346">
    <property type="entry name" value="Aminoacid_DH-like_N_sf"/>
</dbReference>
<dbReference type="EMBL" id="DVMQ01000001">
    <property type="protein sequence ID" value="HIU23333.1"/>
    <property type="molecule type" value="Genomic_DNA"/>
</dbReference>
<keyword evidence="8 11" id="KW-0368">Histidine biosynthesis</keyword>
<organism evidence="14 15">
    <name type="scientific">Candidatus Coprovicinus avistercoris</name>
    <dbReference type="NCBI Taxonomy" id="2840754"/>
    <lineage>
        <taxon>Bacteria</taxon>
        <taxon>Bacillati</taxon>
        <taxon>Actinomycetota</taxon>
        <taxon>Coriobacteriia</taxon>
        <taxon>Coriobacteriales</taxon>
        <taxon>Coriobacteriaceae</taxon>
        <taxon>Coriobacteriaceae incertae sedis</taxon>
        <taxon>Candidatus Coprovicinus</taxon>
    </lineage>
</organism>
<dbReference type="EC" id="1.5.1.5" evidence="11"/>
<evidence type="ECO:0000256" key="3">
    <source>
        <dbReference type="ARBA" id="ARBA00022605"/>
    </source>
</evidence>
<dbReference type="GO" id="GO:0035999">
    <property type="term" value="P:tetrahydrofolate interconversion"/>
    <property type="evidence" value="ECO:0007669"/>
    <property type="project" value="UniProtKB-UniRule"/>
</dbReference>
<dbReference type="Pfam" id="PF00763">
    <property type="entry name" value="THF_DHG_CYH"/>
    <property type="match status" value="1"/>
</dbReference>
<comment type="caution">
    <text evidence="14">The sequence shown here is derived from an EMBL/GenBank/DDBJ whole genome shotgun (WGS) entry which is preliminary data.</text>
</comment>
<protein>
    <recommendedName>
        <fullName evidence="11">Bifunctional protein FolD</fullName>
    </recommendedName>
    <domain>
        <recommendedName>
            <fullName evidence="11">Methylenetetrahydrofolate dehydrogenase</fullName>
            <ecNumber evidence="11">1.5.1.5</ecNumber>
        </recommendedName>
    </domain>
    <domain>
        <recommendedName>
            <fullName evidence="11">Methenyltetrahydrofolate cyclohydrolase</fullName>
            <ecNumber evidence="11">3.5.4.9</ecNumber>
        </recommendedName>
    </domain>
</protein>
<evidence type="ECO:0000256" key="4">
    <source>
        <dbReference type="ARBA" id="ARBA00022755"/>
    </source>
</evidence>
<accession>A0A9D1L4U4</accession>
<dbReference type="SUPFAM" id="SSF51735">
    <property type="entry name" value="NAD(P)-binding Rossmann-fold domains"/>
    <property type="match status" value="1"/>
</dbReference>
<keyword evidence="10 11" id="KW-0511">Multifunctional enzyme</keyword>
<dbReference type="HAMAP" id="MF_01576">
    <property type="entry name" value="THF_DHG_CYH"/>
    <property type="match status" value="1"/>
</dbReference>
<dbReference type="GO" id="GO:0000105">
    <property type="term" value="P:L-histidine biosynthetic process"/>
    <property type="evidence" value="ECO:0007669"/>
    <property type="project" value="UniProtKB-KW"/>
</dbReference>
<reference evidence="14" key="2">
    <citation type="journal article" date="2021" name="PeerJ">
        <title>Extensive microbial diversity within the chicken gut microbiome revealed by metagenomics and culture.</title>
        <authorList>
            <person name="Gilroy R."/>
            <person name="Ravi A."/>
            <person name="Getino M."/>
            <person name="Pursley I."/>
            <person name="Horton D.L."/>
            <person name="Alikhan N.F."/>
            <person name="Baker D."/>
            <person name="Gharbi K."/>
            <person name="Hall N."/>
            <person name="Watson M."/>
            <person name="Adriaenssens E.M."/>
            <person name="Foster-Nyarko E."/>
            <person name="Jarju S."/>
            <person name="Secka A."/>
            <person name="Antonio M."/>
            <person name="Oren A."/>
            <person name="Chaudhuri R.R."/>
            <person name="La Ragione R."/>
            <person name="Hildebrand F."/>
            <person name="Pallen M.J."/>
        </authorList>
    </citation>
    <scope>NUCLEOTIDE SEQUENCE</scope>
    <source>
        <strain evidence="14">ChiHjej12B11-29160</strain>
    </source>
</reference>
<sequence>MATLLRGAPVATALCERLAGRIEALEQAGITPGLAIVRVGERPDDIAYERAASRRAERLGIVVHRTVLDENCSQDDLEQAIDVVNADASVHGCLLLRPLPAHLDERSACERLSSSKDIDGITPGSLAGVFCGFDTGFPPCTAAAVMELLDFYHIELSGKRVAVVGRSLVVGRPLALLLLGRNATVTLCHSRTNNLAEVLRQADIVVAAVGRAGLIDATCVQPGQTIIDVGTNWDENLGSLVGDVAHDQVDPLVAAVSPVPGGVGSITTAVLASHVVEAAERMVDSQ</sequence>
<evidence type="ECO:0000256" key="7">
    <source>
        <dbReference type="ARBA" id="ARBA00023002"/>
    </source>
</evidence>
<dbReference type="GO" id="GO:0009086">
    <property type="term" value="P:methionine biosynthetic process"/>
    <property type="evidence" value="ECO:0007669"/>
    <property type="project" value="UniProtKB-KW"/>
</dbReference>
<dbReference type="SUPFAM" id="SSF53223">
    <property type="entry name" value="Aminoacid dehydrogenase-like, N-terminal domain"/>
    <property type="match status" value="1"/>
</dbReference>
<reference evidence="14" key="1">
    <citation type="submission" date="2020-10" db="EMBL/GenBank/DDBJ databases">
        <authorList>
            <person name="Gilroy R."/>
        </authorList>
    </citation>
    <scope>NUCLEOTIDE SEQUENCE</scope>
    <source>
        <strain evidence="14">ChiHjej12B11-29160</strain>
    </source>
</reference>
<dbReference type="PANTHER" id="PTHR48099:SF5">
    <property type="entry name" value="C-1-TETRAHYDROFOLATE SYNTHASE, CYTOPLASMIC"/>
    <property type="match status" value="1"/>
</dbReference>
<dbReference type="GO" id="GO:0004488">
    <property type="term" value="F:methylenetetrahydrofolate dehydrogenase (NADP+) activity"/>
    <property type="evidence" value="ECO:0007669"/>
    <property type="project" value="UniProtKB-UniRule"/>
</dbReference>
<feature type="domain" description="Tetrahydrofolate dehydrogenase/cyclohydrolase catalytic" evidence="12">
    <location>
        <begin position="5"/>
        <end position="119"/>
    </location>
</feature>
<comment type="caution">
    <text evidence="11">Lacks conserved residue(s) required for the propagation of feature annotation.</text>
</comment>
<comment type="catalytic activity">
    <reaction evidence="11">
        <text>(6R)-5,10-methenyltetrahydrofolate + H2O = (6R)-10-formyltetrahydrofolate + H(+)</text>
        <dbReference type="Rhea" id="RHEA:23700"/>
        <dbReference type="ChEBI" id="CHEBI:15377"/>
        <dbReference type="ChEBI" id="CHEBI:15378"/>
        <dbReference type="ChEBI" id="CHEBI:57455"/>
        <dbReference type="ChEBI" id="CHEBI:195366"/>
        <dbReference type="EC" id="3.5.4.9"/>
    </reaction>
</comment>
<dbReference type="GO" id="GO:0004477">
    <property type="term" value="F:methenyltetrahydrofolate cyclohydrolase activity"/>
    <property type="evidence" value="ECO:0007669"/>
    <property type="project" value="UniProtKB-UniRule"/>
</dbReference>
<dbReference type="InterPro" id="IPR020630">
    <property type="entry name" value="THF_DH/CycHdrlase_cat_dom"/>
</dbReference>
<keyword evidence="7 11" id="KW-0560">Oxidoreductase</keyword>
<evidence type="ECO:0000313" key="15">
    <source>
        <dbReference type="Proteomes" id="UP000824078"/>
    </source>
</evidence>
<evidence type="ECO:0000259" key="13">
    <source>
        <dbReference type="Pfam" id="PF02882"/>
    </source>
</evidence>
<dbReference type="PANTHER" id="PTHR48099">
    <property type="entry name" value="C-1-TETRAHYDROFOLATE SYNTHASE, CYTOPLASMIC-RELATED"/>
    <property type="match status" value="1"/>
</dbReference>
<feature type="binding site" evidence="11">
    <location>
        <begin position="165"/>
        <end position="167"/>
    </location>
    <ligand>
        <name>NADP(+)</name>
        <dbReference type="ChEBI" id="CHEBI:58349"/>
    </ligand>
</feature>
<evidence type="ECO:0000256" key="2">
    <source>
        <dbReference type="ARBA" id="ARBA00022563"/>
    </source>
</evidence>
<comment type="pathway">
    <text evidence="1 11">One-carbon metabolism; tetrahydrofolate interconversion.</text>
</comment>
<keyword evidence="5 11" id="KW-0378">Hydrolase</keyword>
<evidence type="ECO:0000259" key="12">
    <source>
        <dbReference type="Pfam" id="PF00763"/>
    </source>
</evidence>
<dbReference type="CDD" id="cd01080">
    <property type="entry name" value="NAD_bind_m-THF_DH_Cyclohyd"/>
    <property type="match status" value="1"/>
</dbReference>
<name>A0A9D1L4U4_9ACTN</name>
<dbReference type="Gene3D" id="3.40.50.10860">
    <property type="entry name" value="Leucine Dehydrogenase, chain A, domain 1"/>
    <property type="match status" value="1"/>
</dbReference>
<evidence type="ECO:0000256" key="5">
    <source>
        <dbReference type="ARBA" id="ARBA00022801"/>
    </source>
</evidence>
<evidence type="ECO:0000256" key="8">
    <source>
        <dbReference type="ARBA" id="ARBA00023102"/>
    </source>
</evidence>
<evidence type="ECO:0000256" key="11">
    <source>
        <dbReference type="HAMAP-Rule" id="MF_01576"/>
    </source>
</evidence>
<evidence type="ECO:0000256" key="1">
    <source>
        <dbReference type="ARBA" id="ARBA00004777"/>
    </source>
</evidence>
<keyword evidence="9 11" id="KW-0486">Methionine biosynthesis</keyword>
<keyword evidence="3 11" id="KW-0028">Amino-acid biosynthesis</keyword>
<evidence type="ECO:0000256" key="6">
    <source>
        <dbReference type="ARBA" id="ARBA00022857"/>
    </source>
</evidence>
<comment type="function">
    <text evidence="11">Catalyzes the oxidation of 5,10-methylenetetrahydrofolate to 5,10-methenyltetrahydrofolate and then the hydrolysis of 5,10-methenyltetrahydrofolate to 10-formyltetrahydrofolate.</text>
</comment>
<keyword evidence="6 11" id="KW-0521">NADP</keyword>
<dbReference type="PRINTS" id="PR00085">
    <property type="entry name" value="THFDHDRGNASE"/>
</dbReference>
<keyword evidence="2 11" id="KW-0554">One-carbon metabolism</keyword>
<comment type="similarity">
    <text evidence="11">Belongs to the tetrahydrofolate dehydrogenase/cyclohydrolase family.</text>
</comment>
<dbReference type="GO" id="GO:0006164">
    <property type="term" value="P:purine nucleotide biosynthetic process"/>
    <property type="evidence" value="ECO:0007669"/>
    <property type="project" value="UniProtKB-KW"/>
</dbReference>
<feature type="domain" description="Tetrahydrofolate dehydrogenase/cyclohydrolase NAD(P)-binding" evidence="13">
    <location>
        <begin position="139"/>
        <end position="281"/>
    </location>
</feature>
<dbReference type="Proteomes" id="UP000824078">
    <property type="component" value="Unassembled WGS sequence"/>
</dbReference>
<comment type="subunit">
    <text evidence="11">Homodimer.</text>
</comment>